<sequence>LQMKQMTPTTEELDHPHIATILAMKKNEEELFLKKKSFPKSGCKVKVVPHDYSTKEEGNTLILGHLEKHRRFIPTNEGRSRSSELDLNVRLARVKDELQAVRHNQKDKMSILRTVKI</sequence>
<dbReference type="AlphaFoldDB" id="A0A2P5E806"/>
<name>A0A2P5E806_TREOI</name>
<comment type="caution">
    <text evidence="1">The sequence shown here is derived from an EMBL/GenBank/DDBJ whole genome shotgun (WGS) entry which is preliminary data.</text>
</comment>
<keyword evidence="2" id="KW-1185">Reference proteome</keyword>
<dbReference type="Proteomes" id="UP000237000">
    <property type="component" value="Unassembled WGS sequence"/>
</dbReference>
<gene>
    <name evidence="1" type="ORF">TorRG33x02_225080</name>
</gene>
<evidence type="ECO:0000313" key="2">
    <source>
        <dbReference type="Proteomes" id="UP000237000"/>
    </source>
</evidence>
<feature type="non-terminal residue" evidence="1">
    <location>
        <position position="1"/>
    </location>
</feature>
<dbReference type="InParanoid" id="A0A2P5E806"/>
<protein>
    <submittedName>
        <fullName evidence="1">Uncharacterized protein</fullName>
    </submittedName>
</protein>
<evidence type="ECO:0000313" key="1">
    <source>
        <dbReference type="EMBL" id="PON81689.1"/>
    </source>
</evidence>
<dbReference type="EMBL" id="JXTC01000210">
    <property type="protein sequence ID" value="PON81689.1"/>
    <property type="molecule type" value="Genomic_DNA"/>
</dbReference>
<proteinExistence type="predicted"/>
<reference evidence="2" key="1">
    <citation type="submission" date="2016-06" db="EMBL/GenBank/DDBJ databases">
        <title>Parallel loss of symbiosis genes in relatives of nitrogen-fixing non-legume Parasponia.</title>
        <authorList>
            <person name="Van Velzen R."/>
            <person name="Holmer R."/>
            <person name="Bu F."/>
            <person name="Rutten L."/>
            <person name="Van Zeijl A."/>
            <person name="Liu W."/>
            <person name="Santuari L."/>
            <person name="Cao Q."/>
            <person name="Sharma T."/>
            <person name="Shen D."/>
            <person name="Roswanjaya Y."/>
            <person name="Wardhani T."/>
            <person name="Kalhor M.S."/>
            <person name="Jansen J."/>
            <person name="Van den Hoogen J."/>
            <person name="Gungor B."/>
            <person name="Hartog M."/>
            <person name="Hontelez J."/>
            <person name="Verver J."/>
            <person name="Yang W.-C."/>
            <person name="Schijlen E."/>
            <person name="Repin R."/>
            <person name="Schilthuizen M."/>
            <person name="Schranz E."/>
            <person name="Heidstra R."/>
            <person name="Miyata K."/>
            <person name="Fedorova E."/>
            <person name="Kohlen W."/>
            <person name="Bisseling T."/>
            <person name="Smit S."/>
            <person name="Geurts R."/>
        </authorList>
    </citation>
    <scope>NUCLEOTIDE SEQUENCE [LARGE SCALE GENOMIC DNA]</scope>
    <source>
        <strain evidence="2">cv. RG33-2</strain>
    </source>
</reference>
<accession>A0A2P5E806</accession>
<organism evidence="1 2">
    <name type="scientific">Trema orientale</name>
    <name type="common">Charcoal tree</name>
    <name type="synonym">Celtis orientalis</name>
    <dbReference type="NCBI Taxonomy" id="63057"/>
    <lineage>
        <taxon>Eukaryota</taxon>
        <taxon>Viridiplantae</taxon>
        <taxon>Streptophyta</taxon>
        <taxon>Embryophyta</taxon>
        <taxon>Tracheophyta</taxon>
        <taxon>Spermatophyta</taxon>
        <taxon>Magnoliopsida</taxon>
        <taxon>eudicotyledons</taxon>
        <taxon>Gunneridae</taxon>
        <taxon>Pentapetalae</taxon>
        <taxon>rosids</taxon>
        <taxon>fabids</taxon>
        <taxon>Rosales</taxon>
        <taxon>Cannabaceae</taxon>
        <taxon>Trema</taxon>
    </lineage>
</organism>